<reference evidence="3" key="1">
    <citation type="submission" date="2013-03" db="EMBL/GenBank/DDBJ databases">
        <authorList>
            <person name="Jeffery W."/>
            <person name="Warren W."/>
            <person name="Wilson R.K."/>
        </authorList>
    </citation>
    <scope>NUCLEOTIDE SEQUENCE</scope>
    <source>
        <strain evidence="3">female</strain>
    </source>
</reference>
<dbReference type="AlphaFoldDB" id="A0A3B1J539"/>
<dbReference type="SUPFAM" id="SSF55550">
    <property type="entry name" value="SH2 domain"/>
    <property type="match status" value="1"/>
</dbReference>
<dbReference type="InterPro" id="IPR000980">
    <property type="entry name" value="SH2"/>
</dbReference>
<dbReference type="InterPro" id="IPR036860">
    <property type="entry name" value="SH2_dom_sf"/>
</dbReference>
<dbReference type="Gene3D" id="3.30.505.10">
    <property type="entry name" value="SH2 domain"/>
    <property type="match status" value="1"/>
</dbReference>
<reference evidence="2" key="3">
    <citation type="submission" date="2025-08" db="UniProtKB">
        <authorList>
            <consortium name="Ensembl"/>
        </authorList>
    </citation>
    <scope>IDENTIFICATION</scope>
</reference>
<name>A0A3B1J539_ASTMX</name>
<dbReference type="GeneTree" id="ENSGT00940000177677"/>
<dbReference type="InParanoid" id="A0A3B1J539"/>
<evidence type="ECO:0000259" key="1">
    <source>
        <dbReference type="Pfam" id="PF00017"/>
    </source>
</evidence>
<organism evidence="2 3">
    <name type="scientific">Astyanax mexicanus</name>
    <name type="common">Blind cave fish</name>
    <name type="synonym">Astyanax fasciatus mexicanus</name>
    <dbReference type="NCBI Taxonomy" id="7994"/>
    <lineage>
        <taxon>Eukaryota</taxon>
        <taxon>Metazoa</taxon>
        <taxon>Chordata</taxon>
        <taxon>Craniata</taxon>
        <taxon>Vertebrata</taxon>
        <taxon>Euteleostomi</taxon>
        <taxon>Actinopterygii</taxon>
        <taxon>Neopterygii</taxon>
        <taxon>Teleostei</taxon>
        <taxon>Ostariophysi</taxon>
        <taxon>Characiformes</taxon>
        <taxon>Characoidei</taxon>
        <taxon>Acestrorhamphidae</taxon>
        <taxon>Acestrorhamphinae</taxon>
        <taxon>Astyanax</taxon>
    </lineage>
</organism>
<reference evidence="2" key="4">
    <citation type="submission" date="2025-09" db="UniProtKB">
        <authorList>
            <consortium name="Ensembl"/>
        </authorList>
    </citation>
    <scope>IDENTIFICATION</scope>
</reference>
<evidence type="ECO:0000313" key="3">
    <source>
        <dbReference type="Proteomes" id="UP000018467"/>
    </source>
</evidence>
<keyword evidence="3" id="KW-1185">Reference proteome</keyword>
<reference evidence="3" key="2">
    <citation type="journal article" date="2014" name="Nat. Commun.">
        <title>The cavefish genome reveals candidate genes for eye loss.</title>
        <authorList>
            <person name="McGaugh S.E."/>
            <person name="Gross J.B."/>
            <person name="Aken B."/>
            <person name="Blin M."/>
            <person name="Borowsky R."/>
            <person name="Chalopin D."/>
            <person name="Hinaux H."/>
            <person name="Jeffery W.R."/>
            <person name="Keene A."/>
            <person name="Ma L."/>
            <person name="Minx P."/>
            <person name="Murphy D."/>
            <person name="O'Quin K.E."/>
            <person name="Retaux S."/>
            <person name="Rohner N."/>
            <person name="Searle S.M."/>
            <person name="Stahl B.A."/>
            <person name="Tabin C."/>
            <person name="Volff J.N."/>
            <person name="Yoshizawa M."/>
            <person name="Warren W.C."/>
        </authorList>
    </citation>
    <scope>NUCLEOTIDE SEQUENCE [LARGE SCALE GENOMIC DNA]</scope>
    <source>
        <strain evidence="3">female</strain>
    </source>
</reference>
<sequence>ALIGSYCPVPVEAPHMQWWVDRLLLNEACQHTHVGRLFLMQHYVKPKCASENTHNPISSEAEDLLKSGSAGSFLVRVSERIFAYVLSYRT</sequence>
<dbReference type="Pfam" id="PF00017">
    <property type="entry name" value="SH2"/>
    <property type="match status" value="1"/>
</dbReference>
<accession>A0A3B1J539</accession>
<dbReference type="Ensembl" id="ENSAMXT00000035160.1">
    <property type="protein sequence ID" value="ENSAMXP00000036464.1"/>
    <property type="gene ID" value="ENSAMXG00000036731.1"/>
</dbReference>
<protein>
    <recommendedName>
        <fullName evidence="1">SH2 domain-containing protein</fullName>
    </recommendedName>
</protein>
<proteinExistence type="predicted"/>
<feature type="domain" description="SH2" evidence="1">
    <location>
        <begin position="57"/>
        <end position="89"/>
    </location>
</feature>
<dbReference type="Proteomes" id="UP000018467">
    <property type="component" value="Unassembled WGS sequence"/>
</dbReference>
<evidence type="ECO:0000313" key="2">
    <source>
        <dbReference type="Ensembl" id="ENSAMXP00000036464.1"/>
    </source>
</evidence>